<dbReference type="InterPro" id="IPR001647">
    <property type="entry name" value="HTH_TetR"/>
</dbReference>
<dbReference type="Pfam" id="PF00440">
    <property type="entry name" value="TetR_N"/>
    <property type="match status" value="1"/>
</dbReference>
<dbReference type="Gene3D" id="1.10.357.10">
    <property type="entry name" value="Tetracycline Repressor, domain 2"/>
    <property type="match status" value="1"/>
</dbReference>
<feature type="domain" description="HTH tetR-type" evidence="5">
    <location>
        <begin position="14"/>
        <end position="74"/>
    </location>
</feature>
<comment type="caution">
    <text evidence="6">The sequence shown here is derived from an EMBL/GenBank/DDBJ whole genome shotgun (WGS) entry which is preliminary data.</text>
</comment>
<keyword evidence="1" id="KW-0805">Transcription regulation</keyword>
<dbReference type="Gene3D" id="1.10.10.60">
    <property type="entry name" value="Homeodomain-like"/>
    <property type="match status" value="1"/>
</dbReference>
<dbReference type="RefSeq" id="WP_184077102.1">
    <property type="nucleotide sequence ID" value="NZ_JACIJP010000001.1"/>
</dbReference>
<dbReference type="GO" id="GO:0000976">
    <property type="term" value="F:transcription cis-regulatory region binding"/>
    <property type="evidence" value="ECO:0007669"/>
    <property type="project" value="TreeGrafter"/>
</dbReference>
<dbReference type="InterPro" id="IPR050109">
    <property type="entry name" value="HTH-type_TetR-like_transc_reg"/>
</dbReference>
<organism evidence="6 7">
    <name type="scientific">Sphingobium subterraneum</name>
    <dbReference type="NCBI Taxonomy" id="627688"/>
    <lineage>
        <taxon>Bacteria</taxon>
        <taxon>Pseudomonadati</taxon>
        <taxon>Pseudomonadota</taxon>
        <taxon>Alphaproteobacteria</taxon>
        <taxon>Sphingomonadales</taxon>
        <taxon>Sphingomonadaceae</taxon>
        <taxon>Sphingobium</taxon>
    </lineage>
</organism>
<dbReference type="InterPro" id="IPR009057">
    <property type="entry name" value="Homeodomain-like_sf"/>
</dbReference>
<feature type="DNA-binding region" description="H-T-H motif" evidence="4">
    <location>
        <begin position="37"/>
        <end position="56"/>
    </location>
</feature>
<evidence type="ECO:0000256" key="1">
    <source>
        <dbReference type="ARBA" id="ARBA00023015"/>
    </source>
</evidence>
<dbReference type="PROSITE" id="PS50977">
    <property type="entry name" value="HTH_TETR_2"/>
    <property type="match status" value="1"/>
</dbReference>
<dbReference type="PRINTS" id="PR00455">
    <property type="entry name" value="HTHTETR"/>
</dbReference>
<dbReference type="PANTHER" id="PTHR30055:SF234">
    <property type="entry name" value="HTH-TYPE TRANSCRIPTIONAL REGULATOR BETI"/>
    <property type="match status" value="1"/>
</dbReference>
<keyword evidence="7" id="KW-1185">Reference proteome</keyword>
<dbReference type="SUPFAM" id="SSF46689">
    <property type="entry name" value="Homeodomain-like"/>
    <property type="match status" value="1"/>
</dbReference>
<evidence type="ECO:0000313" key="7">
    <source>
        <dbReference type="Proteomes" id="UP000552700"/>
    </source>
</evidence>
<keyword evidence="3" id="KW-0804">Transcription</keyword>
<proteinExistence type="predicted"/>
<keyword evidence="2 4" id="KW-0238">DNA-binding</keyword>
<evidence type="ECO:0000256" key="4">
    <source>
        <dbReference type="PROSITE-ProRule" id="PRU00335"/>
    </source>
</evidence>
<protein>
    <submittedName>
        <fullName evidence="6">AcrR family transcriptional regulator</fullName>
    </submittedName>
</protein>
<sequence>MNEAPVNLKARTRRIIQNEIADTAKALFAKKGYGNTTVEDIAAVVGMSQRTIFRYFTSKEDILLGKFDYVAGEMLDCLRSRPTDEPAWDSLREMLGSAVYEADGPDHRSVAESIHIVFDNPALFASYLQKLQPLQGKVIEILIERAKANGKPYAVDDPAPYALAAAAFGCFVAAQCSWDASGAKRSFAEALGRAMATLIPA</sequence>
<evidence type="ECO:0000256" key="2">
    <source>
        <dbReference type="ARBA" id="ARBA00023125"/>
    </source>
</evidence>
<dbReference type="GO" id="GO:0003700">
    <property type="term" value="F:DNA-binding transcription factor activity"/>
    <property type="evidence" value="ECO:0007669"/>
    <property type="project" value="TreeGrafter"/>
</dbReference>
<dbReference type="PANTHER" id="PTHR30055">
    <property type="entry name" value="HTH-TYPE TRANSCRIPTIONAL REGULATOR RUTR"/>
    <property type="match status" value="1"/>
</dbReference>
<gene>
    <name evidence="6" type="ORF">FHS92_000444</name>
</gene>
<evidence type="ECO:0000256" key="3">
    <source>
        <dbReference type="ARBA" id="ARBA00023163"/>
    </source>
</evidence>
<dbReference type="AlphaFoldDB" id="A0A841IVQ8"/>
<evidence type="ECO:0000313" key="6">
    <source>
        <dbReference type="EMBL" id="MBB6122737.1"/>
    </source>
</evidence>
<dbReference type="Proteomes" id="UP000552700">
    <property type="component" value="Unassembled WGS sequence"/>
</dbReference>
<reference evidence="6 7" key="1">
    <citation type="submission" date="2020-08" db="EMBL/GenBank/DDBJ databases">
        <title>Genomic Encyclopedia of Type Strains, Phase IV (KMG-IV): sequencing the most valuable type-strain genomes for metagenomic binning, comparative biology and taxonomic classification.</title>
        <authorList>
            <person name="Goeker M."/>
        </authorList>
    </citation>
    <scope>NUCLEOTIDE SEQUENCE [LARGE SCALE GENOMIC DNA]</scope>
    <source>
        <strain evidence="6 7">DSM 102255</strain>
    </source>
</reference>
<accession>A0A841IVQ8</accession>
<name>A0A841IVQ8_9SPHN</name>
<dbReference type="EMBL" id="JACIJP010000001">
    <property type="protein sequence ID" value="MBB6122737.1"/>
    <property type="molecule type" value="Genomic_DNA"/>
</dbReference>
<evidence type="ECO:0000259" key="5">
    <source>
        <dbReference type="PROSITE" id="PS50977"/>
    </source>
</evidence>